<protein>
    <recommendedName>
        <fullName evidence="4">CCHC-type domain-containing protein</fullName>
    </recommendedName>
</protein>
<keyword evidence="1" id="KW-0862">Zinc</keyword>
<name>A0AA40EQG6_9PEZI</name>
<evidence type="ECO:0000256" key="3">
    <source>
        <dbReference type="SAM" id="MobiDB-lite"/>
    </source>
</evidence>
<feature type="domain" description="CCHC-type" evidence="4">
    <location>
        <begin position="217"/>
        <end position="231"/>
    </location>
</feature>
<organism evidence="5 6">
    <name type="scientific">Schizothecium vesticola</name>
    <dbReference type="NCBI Taxonomy" id="314040"/>
    <lineage>
        <taxon>Eukaryota</taxon>
        <taxon>Fungi</taxon>
        <taxon>Dikarya</taxon>
        <taxon>Ascomycota</taxon>
        <taxon>Pezizomycotina</taxon>
        <taxon>Sordariomycetes</taxon>
        <taxon>Sordariomycetidae</taxon>
        <taxon>Sordariales</taxon>
        <taxon>Schizotheciaceae</taxon>
        <taxon>Schizothecium</taxon>
    </lineage>
</organism>
<evidence type="ECO:0000256" key="1">
    <source>
        <dbReference type="PROSITE-ProRule" id="PRU00047"/>
    </source>
</evidence>
<feature type="compositionally biased region" description="Acidic residues" evidence="3">
    <location>
        <begin position="149"/>
        <end position="161"/>
    </location>
</feature>
<comment type="caution">
    <text evidence="5">The sequence shown here is derived from an EMBL/GenBank/DDBJ whole genome shotgun (WGS) entry which is preliminary data.</text>
</comment>
<feature type="compositionally biased region" description="Basic and acidic residues" evidence="3">
    <location>
        <begin position="399"/>
        <end position="410"/>
    </location>
</feature>
<keyword evidence="6" id="KW-1185">Reference proteome</keyword>
<evidence type="ECO:0000256" key="2">
    <source>
        <dbReference type="SAM" id="Coils"/>
    </source>
</evidence>
<feature type="region of interest" description="Disordered" evidence="3">
    <location>
        <begin position="665"/>
        <end position="718"/>
    </location>
</feature>
<reference evidence="5" key="1">
    <citation type="submission" date="2023-06" db="EMBL/GenBank/DDBJ databases">
        <title>Genome-scale phylogeny and comparative genomics of the fungal order Sordariales.</title>
        <authorList>
            <consortium name="Lawrence Berkeley National Laboratory"/>
            <person name="Hensen N."/>
            <person name="Bonometti L."/>
            <person name="Westerberg I."/>
            <person name="Brannstrom I.O."/>
            <person name="Guillou S."/>
            <person name="Cros-Aarteil S."/>
            <person name="Calhoun S."/>
            <person name="Haridas S."/>
            <person name="Kuo A."/>
            <person name="Mondo S."/>
            <person name="Pangilinan J."/>
            <person name="Riley R."/>
            <person name="LaButti K."/>
            <person name="Andreopoulos B."/>
            <person name="Lipzen A."/>
            <person name="Chen C."/>
            <person name="Yanf M."/>
            <person name="Daum C."/>
            <person name="Ng V."/>
            <person name="Clum A."/>
            <person name="Steindorff A."/>
            <person name="Ohm R."/>
            <person name="Martin F."/>
            <person name="Silar P."/>
            <person name="Natvig D."/>
            <person name="Lalanne C."/>
            <person name="Gautier V."/>
            <person name="Ament-velasquez S.L."/>
            <person name="Kruys A."/>
            <person name="Hutchinson M.I."/>
            <person name="Powell A.J."/>
            <person name="Barry K."/>
            <person name="Miller A.N."/>
            <person name="Grigoriev I.V."/>
            <person name="Debuchy R."/>
            <person name="Gladieux P."/>
            <person name="Thoren M.H."/>
            <person name="Johannesson H."/>
        </authorList>
    </citation>
    <scope>NUCLEOTIDE SEQUENCE</scope>
    <source>
        <strain evidence="5">SMH3187-1</strain>
    </source>
</reference>
<accession>A0AA40EQG6</accession>
<feature type="compositionally biased region" description="Basic residues" evidence="3">
    <location>
        <begin position="282"/>
        <end position="298"/>
    </location>
</feature>
<feature type="compositionally biased region" description="Low complexity" evidence="3">
    <location>
        <begin position="495"/>
        <end position="509"/>
    </location>
</feature>
<dbReference type="SMART" id="SM00343">
    <property type="entry name" value="ZnF_C2HC"/>
    <property type="match status" value="2"/>
</dbReference>
<keyword evidence="1" id="KW-0863">Zinc-finger</keyword>
<feature type="compositionally biased region" description="Acidic residues" evidence="3">
    <location>
        <begin position="520"/>
        <end position="537"/>
    </location>
</feature>
<evidence type="ECO:0000259" key="4">
    <source>
        <dbReference type="PROSITE" id="PS50158"/>
    </source>
</evidence>
<evidence type="ECO:0000313" key="5">
    <source>
        <dbReference type="EMBL" id="KAK0743585.1"/>
    </source>
</evidence>
<dbReference type="GO" id="GO:0008270">
    <property type="term" value="F:zinc ion binding"/>
    <property type="evidence" value="ECO:0007669"/>
    <property type="project" value="UniProtKB-KW"/>
</dbReference>
<feature type="coiled-coil region" evidence="2">
    <location>
        <begin position="750"/>
        <end position="777"/>
    </location>
</feature>
<feature type="region of interest" description="Disordered" evidence="3">
    <location>
        <begin position="318"/>
        <end position="543"/>
    </location>
</feature>
<gene>
    <name evidence="5" type="ORF">B0T18DRAFT_392332</name>
</gene>
<dbReference type="EMBL" id="JAUKUD010000005">
    <property type="protein sequence ID" value="KAK0743585.1"/>
    <property type="molecule type" value="Genomic_DNA"/>
</dbReference>
<dbReference type="InterPro" id="IPR001878">
    <property type="entry name" value="Znf_CCHC"/>
</dbReference>
<feature type="compositionally biased region" description="Basic and acidic residues" evidence="3">
    <location>
        <begin position="466"/>
        <end position="479"/>
    </location>
</feature>
<dbReference type="PROSITE" id="PS50158">
    <property type="entry name" value="ZF_CCHC"/>
    <property type="match status" value="1"/>
</dbReference>
<dbReference type="GO" id="GO:0003676">
    <property type="term" value="F:nucleic acid binding"/>
    <property type="evidence" value="ECO:0007669"/>
    <property type="project" value="InterPro"/>
</dbReference>
<feature type="compositionally biased region" description="Basic residues" evidence="3">
    <location>
        <begin position="411"/>
        <end position="426"/>
    </location>
</feature>
<dbReference type="AlphaFoldDB" id="A0AA40EQG6"/>
<feature type="compositionally biased region" description="Polar residues" evidence="3">
    <location>
        <begin position="665"/>
        <end position="681"/>
    </location>
</feature>
<proteinExistence type="predicted"/>
<dbReference type="Proteomes" id="UP001172155">
    <property type="component" value="Unassembled WGS sequence"/>
</dbReference>
<feature type="region of interest" description="Disordered" evidence="3">
    <location>
        <begin position="282"/>
        <end position="303"/>
    </location>
</feature>
<dbReference type="Gene3D" id="4.10.60.10">
    <property type="entry name" value="Zinc finger, CCHC-type"/>
    <property type="match status" value="1"/>
</dbReference>
<feature type="region of interest" description="Disordered" evidence="3">
    <location>
        <begin position="149"/>
        <end position="170"/>
    </location>
</feature>
<keyword evidence="2" id="KW-0175">Coiled coil</keyword>
<feature type="compositionally biased region" description="Basic and acidic residues" evidence="3">
    <location>
        <begin position="328"/>
        <end position="339"/>
    </location>
</feature>
<evidence type="ECO:0000313" key="6">
    <source>
        <dbReference type="Proteomes" id="UP001172155"/>
    </source>
</evidence>
<sequence length="781" mass="86226">MDDTGETGQSFKLLPKDIANISTAELVQKVHGDVPTGSKEVYLQAFMTWLHGRLSVIDNSDEGIFNKEVDGWYSYLTEFGFEGEAIVQGFDEWKRYQSVAEPSSSRRLNFAGMRISHLYSRSSAPEGAISGDTATTQPDRALLAFDDVDPDDEEPAVEDDGSLSFLTGPNAMVHGESSDHHGLSSFPVVRRTGSPPSPSPLSNRFIGRNKISSNYICNRCGGRGHAIAECPTNMDPSYDVPPYAEYVCKICGAESLHYVTLCPQNEDPDSITQQRIRRARKFGRAAGRHGPARRRLHSPARYGWDDEPLRYQEEDARLSGWRNLSPQPRERYPRRDTRSPRRRTRSPRRSDLSPHPRTRSPHRNDPSPHPPTRPPRRYDPSPHPRTRSPCCINPSPHPPNRDHDRLTGDHPRRRSVSPLPRARHPRPSSPRPLNRSSRTPARQEGRPHSGYGESRNAGGGMSSDPVEGRPHHAYGESRNARGGMSSDPVEGRDASQALSEHLSSSLSFLGHGAEPNSSPEEGETFSDEADDQAENYDDWAWVQGPGGGFAEALDDLISEMSDIWLPEKDPIHEEPVIEFGVTPKGLDGEPAYHPKVVGLFRDKANVWTHRIKRGPAWALWTETGSAKAGAKKDDEVATAPPTGEALDENMDLGLALPQDGLSMQQKETGATENQLQISNTGEGLGEDRDVVMEDTGSTEELNCALPGLDVGQDDGKDEVLSDDSKTAFTGLWGKFRASSQHTGVLEERHSSSAKERLRELEKEMAKVRAKISLVANGGTDQ</sequence>
<keyword evidence="1" id="KW-0479">Metal-binding</keyword>